<evidence type="ECO:0000313" key="4">
    <source>
        <dbReference type="EMBL" id="SHL58009.1"/>
    </source>
</evidence>
<dbReference type="InterPro" id="IPR029058">
    <property type="entry name" value="AB_hydrolase_fold"/>
</dbReference>
<proteinExistence type="predicted"/>
<dbReference type="GO" id="GO:0016787">
    <property type="term" value="F:hydrolase activity"/>
    <property type="evidence" value="ECO:0007669"/>
    <property type="project" value="UniProtKB-KW"/>
</dbReference>
<feature type="chain" id="PRO_5012816585" evidence="2">
    <location>
        <begin position="23"/>
        <end position="324"/>
    </location>
</feature>
<keyword evidence="5" id="KW-1185">Reference proteome</keyword>
<evidence type="ECO:0000256" key="1">
    <source>
        <dbReference type="ARBA" id="ARBA00022801"/>
    </source>
</evidence>
<dbReference type="SUPFAM" id="SSF53474">
    <property type="entry name" value="alpha/beta-Hydrolases"/>
    <property type="match status" value="1"/>
</dbReference>
<evidence type="ECO:0000256" key="2">
    <source>
        <dbReference type="SAM" id="SignalP"/>
    </source>
</evidence>
<dbReference type="InterPro" id="IPR050300">
    <property type="entry name" value="GDXG_lipolytic_enzyme"/>
</dbReference>
<dbReference type="PANTHER" id="PTHR48081:SF6">
    <property type="entry name" value="PEPTIDASE S9 PROLYL OLIGOPEPTIDASE CATALYTIC DOMAIN-CONTAINING PROTEIN"/>
    <property type="match status" value="1"/>
</dbReference>
<sequence length="324" mass="35424">MLLTTRLLMFAAVMLPALTTSAQTPIPLYENGKVPNAITGNSDMDTLRGKSWLTGADTTILRAKTIMPTLTVYAPPPGKASGIAVIVCSGGSYRNVADRVEGIPAAEKLAAAGITAFLLHYRVPRPDLMVNKETGPVQDAQRAIQYVREHAQQYNIQADKVGIMGFSAGGHLVSTAGTHFNKTYIDNPRKINLRPDFMVLVYPVISFTDSLTHELSRQNLIGPAITSEKITEYSNELQVTANTPPTFIVHAVDDNIVKVGNSLYFVAALEQQQVPVRFFVYTKGGHGFGINNTTAGAQWIDPCISWIKEGDWQPKQQKDYSSSR</sequence>
<feature type="signal peptide" evidence="2">
    <location>
        <begin position="1"/>
        <end position="22"/>
    </location>
</feature>
<evidence type="ECO:0000259" key="3">
    <source>
        <dbReference type="Pfam" id="PF20434"/>
    </source>
</evidence>
<evidence type="ECO:0000313" key="5">
    <source>
        <dbReference type="Proteomes" id="UP000184420"/>
    </source>
</evidence>
<accession>A0A1M7BTV7</accession>
<name>A0A1M7BTV7_9BACT</name>
<dbReference type="Gene3D" id="3.40.50.1820">
    <property type="entry name" value="alpha/beta hydrolase"/>
    <property type="match status" value="1"/>
</dbReference>
<gene>
    <name evidence="4" type="ORF">SAMN05444266_10445</name>
</gene>
<dbReference type="PANTHER" id="PTHR48081">
    <property type="entry name" value="AB HYDROLASE SUPERFAMILY PROTEIN C4A8.06C"/>
    <property type="match status" value="1"/>
</dbReference>
<feature type="domain" description="BD-FAE-like" evidence="3">
    <location>
        <begin position="71"/>
        <end position="268"/>
    </location>
</feature>
<dbReference type="RefSeq" id="WP_143159901.1">
    <property type="nucleotide sequence ID" value="NZ_FRBL01000004.1"/>
</dbReference>
<reference evidence="4 5" key="1">
    <citation type="submission" date="2016-11" db="EMBL/GenBank/DDBJ databases">
        <authorList>
            <person name="Jaros S."/>
            <person name="Januszkiewicz K."/>
            <person name="Wedrychowicz H."/>
        </authorList>
    </citation>
    <scope>NUCLEOTIDE SEQUENCE [LARGE SCALE GENOMIC DNA]</scope>
    <source>
        <strain evidence="4 5">DSM 27406</strain>
    </source>
</reference>
<dbReference type="AlphaFoldDB" id="A0A1M7BTV7"/>
<organism evidence="4 5">
    <name type="scientific">Chitinophaga jiangningensis</name>
    <dbReference type="NCBI Taxonomy" id="1419482"/>
    <lineage>
        <taxon>Bacteria</taxon>
        <taxon>Pseudomonadati</taxon>
        <taxon>Bacteroidota</taxon>
        <taxon>Chitinophagia</taxon>
        <taxon>Chitinophagales</taxon>
        <taxon>Chitinophagaceae</taxon>
        <taxon>Chitinophaga</taxon>
    </lineage>
</organism>
<dbReference type="STRING" id="1419482.SAMN05444266_10445"/>
<keyword evidence="1" id="KW-0378">Hydrolase</keyword>
<dbReference type="Proteomes" id="UP000184420">
    <property type="component" value="Unassembled WGS sequence"/>
</dbReference>
<keyword evidence="2" id="KW-0732">Signal</keyword>
<dbReference type="InterPro" id="IPR049492">
    <property type="entry name" value="BD-FAE-like_dom"/>
</dbReference>
<dbReference type="Pfam" id="PF20434">
    <property type="entry name" value="BD-FAE"/>
    <property type="match status" value="1"/>
</dbReference>
<protein>
    <submittedName>
        <fullName evidence="4">Acetyl esterase/lipase</fullName>
    </submittedName>
</protein>
<dbReference type="EMBL" id="FRBL01000004">
    <property type="protein sequence ID" value="SHL58009.1"/>
    <property type="molecule type" value="Genomic_DNA"/>
</dbReference>
<dbReference type="OrthoDB" id="9794725at2"/>